<gene>
    <name evidence="6" type="ORF">OG579_07695</name>
</gene>
<dbReference type="CDD" id="cd03784">
    <property type="entry name" value="GT1_Gtf-like"/>
    <property type="match status" value="1"/>
</dbReference>
<dbReference type="KEGG" id="whr:OG579_07695"/>
<dbReference type="SUPFAM" id="SSF53756">
    <property type="entry name" value="UDP-Glycosyltransferase/glycogen phosphorylase"/>
    <property type="match status" value="1"/>
</dbReference>
<dbReference type="GO" id="GO:0017000">
    <property type="term" value="P:antibiotic biosynthetic process"/>
    <property type="evidence" value="ECO:0007669"/>
    <property type="project" value="UniProtKB-ARBA"/>
</dbReference>
<accession>A0AAU4K6R8</accession>
<evidence type="ECO:0000259" key="4">
    <source>
        <dbReference type="Pfam" id="PF06722"/>
    </source>
</evidence>
<name>A0AAU4K6R8_9NOCA</name>
<sequence length="382" mass="39632">MRILFSSLEAYGHTFPLVPLALAAQRAGHTVHWAVGERMHPVLAEQGFTPWAAGMSIRAAFDQAVSQDPSVSSTEAVKADTVAHRDLVRRAFTELIPQAFETDLVPVIDRVAPDLVVSEAASFGAVKAAQVAGIGVVTHGFGRGIAFDRDTPEVTLLDICPPSLQEPEVLTRRGRVPLRPVAFAADGPLPPIAADGDDHRPLVYVTLGTEFGNARVLGEVATGIASLGTRVLVALGPSVPVDALGPLPDGVVVEAWVPQAAVLPHASAIVHHGGSGTTLAALAAGLPQLLLPQGADQFDNAAALVAAGLATQLVGPQAHPESIRAAVAELLAPTAAAAERRRAVVTEIDAMPSPDAIVADLRDLARPVTDLSSVPRQELPTT</sequence>
<dbReference type="Pfam" id="PF21036">
    <property type="entry name" value="EryCIII-like_N"/>
    <property type="match status" value="1"/>
</dbReference>
<dbReference type="PANTHER" id="PTHR48050:SF13">
    <property type="entry name" value="STEROL 3-BETA-GLUCOSYLTRANSFERASE UGT80A2"/>
    <property type="match status" value="1"/>
</dbReference>
<evidence type="ECO:0000313" key="7">
    <source>
        <dbReference type="Proteomes" id="UP001432128"/>
    </source>
</evidence>
<dbReference type="GO" id="GO:0016758">
    <property type="term" value="F:hexosyltransferase activity"/>
    <property type="evidence" value="ECO:0007669"/>
    <property type="project" value="UniProtKB-ARBA"/>
</dbReference>
<dbReference type="AlphaFoldDB" id="A0AAU4K6R8"/>
<dbReference type="InterPro" id="IPR010610">
    <property type="entry name" value="EryCIII-like_C"/>
</dbReference>
<organism evidence="6 7">
    <name type="scientific">Williamsia herbipolensis</name>
    <dbReference type="NCBI Taxonomy" id="1603258"/>
    <lineage>
        <taxon>Bacteria</taxon>
        <taxon>Bacillati</taxon>
        <taxon>Actinomycetota</taxon>
        <taxon>Actinomycetes</taxon>
        <taxon>Mycobacteriales</taxon>
        <taxon>Nocardiaceae</taxon>
        <taxon>Williamsia</taxon>
    </lineage>
</organism>
<keyword evidence="7" id="KW-1185">Reference proteome</keyword>
<evidence type="ECO:0000313" key="6">
    <source>
        <dbReference type="EMBL" id="WUM21649.1"/>
    </source>
</evidence>
<dbReference type="Pfam" id="PF06722">
    <property type="entry name" value="EryCIII-like_C"/>
    <property type="match status" value="1"/>
</dbReference>
<evidence type="ECO:0000256" key="3">
    <source>
        <dbReference type="ARBA" id="ARBA00022679"/>
    </source>
</evidence>
<dbReference type="InterPro" id="IPR002213">
    <property type="entry name" value="UDP_glucos_trans"/>
</dbReference>
<dbReference type="Proteomes" id="UP001432128">
    <property type="component" value="Chromosome"/>
</dbReference>
<dbReference type="EMBL" id="CP108021">
    <property type="protein sequence ID" value="WUM21649.1"/>
    <property type="molecule type" value="Genomic_DNA"/>
</dbReference>
<reference evidence="6 7" key="1">
    <citation type="submission" date="2022-10" db="EMBL/GenBank/DDBJ databases">
        <title>The complete genomes of actinobacterial strains from the NBC collection.</title>
        <authorList>
            <person name="Joergensen T.S."/>
            <person name="Alvarez Arevalo M."/>
            <person name="Sterndorff E.B."/>
            <person name="Faurdal D."/>
            <person name="Vuksanovic O."/>
            <person name="Mourched A.-S."/>
            <person name="Charusanti P."/>
            <person name="Shaw S."/>
            <person name="Blin K."/>
            <person name="Weber T."/>
        </authorList>
    </citation>
    <scope>NUCLEOTIDE SEQUENCE [LARGE SCALE GENOMIC DNA]</scope>
    <source>
        <strain evidence="6 7">NBC_00319</strain>
    </source>
</reference>
<dbReference type="Gene3D" id="3.40.50.2000">
    <property type="entry name" value="Glycogen Phosphorylase B"/>
    <property type="match status" value="2"/>
</dbReference>
<dbReference type="InterPro" id="IPR050426">
    <property type="entry name" value="Glycosyltransferase_28"/>
</dbReference>
<evidence type="ECO:0008006" key="8">
    <source>
        <dbReference type="Google" id="ProtNLM"/>
    </source>
</evidence>
<keyword evidence="3" id="KW-0808">Transferase</keyword>
<feature type="domain" description="Erythromycin biosynthesis protein CIII-like C-terminal" evidence="4">
    <location>
        <begin position="240"/>
        <end position="364"/>
    </location>
</feature>
<feature type="domain" description="Erythromycin biosynthesis protein CIII-like N-terminal" evidence="5">
    <location>
        <begin position="23"/>
        <end position="146"/>
    </location>
</feature>
<keyword evidence="2" id="KW-0328">Glycosyltransferase</keyword>
<evidence type="ECO:0000256" key="1">
    <source>
        <dbReference type="ARBA" id="ARBA00006962"/>
    </source>
</evidence>
<evidence type="ECO:0000259" key="5">
    <source>
        <dbReference type="Pfam" id="PF21036"/>
    </source>
</evidence>
<protein>
    <recommendedName>
        <fullName evidence="8">Glycosyltransferase</fullName>
    </recommendedName>
</protein>
<dbReference type="RefSeq" id="WP_328858655.1">
    <property type="nucleotide sequence ID" value="NZ_CP108021.1"/>
</dbReference>
<comment type="similarity">
    <text evidence="1">Belongs to the glycosyltransferase 28 family.</text>
</comment>
<evidence type="ECO:0000256" key="2">
    <source>
        <dbReference type="ARBA" id="ARBA00022676"/>
    </source>
</evidence>
<dbReference type="PANTHER" id="PTHR48050">
    <property type="entry name" value="STEROL 3-BETA-GLUCOSYLTRANSFERASE"/>
    <property type="match status" value="1"/>
</dbReference>
<proteinExistence type="inferred from homology"/>
<dbReference type="GO" id="GO:0008194">
    <property type="term" value="F:UDP-glycosyltransferase activity"/>
    <property type="evidence" value="ECO:0007669"/>
    <property type="project" value="InterPro"/>
</dbReference>
<dbReference type="InterPro" id="IPR048284">
    <property type="entry name" value="EryCIII-like_N"/>
</dbReference>